<evidence type="ECO:0000256" key="3">
    <source>
        <dbReference type="ARBA" id="ARBA00023239"/>
    </source>
</evidence>
<dbReference type="CDD" id="cd05246">
    <property type="entry name" value="dTDP_GD_SDR_e"/>
    <property type="match status" value="1"/>
</dbReference>
<comment type="cofactor">
    <cofactor evidence="1">
        <name>NAD(+)</name>
        <dbReference type="ChEBI" id="CHEBI:57540"/>
    </cofactor>
</comment>
<evidence type="ECO:0000256" key="1">
    <source>
        <dbReference type="ARBA" id="ARBA00001911"/>
    </source>
</evidence>
<keyword evidence="3" id="KW-0456">Lyase</keyword>
<dbReference type="PANTHER" id="PTHR43000">
    <property type="entry name" value="DTDP-D-GLUCOSE 4,6-DEHYDRATASE-RELATED"/>
    <property type="match status" value="1"/>
</dbReference>
<organism evidence="7">
    <name type="scientific">freshwater metagenome</name>
    <dbReference type="NCBI Taxonomy" id="449393"/>
    <lineage>
        <taxon>unclassified sequences</taxon>
        <taxon>metagenomes</taxon>
        <taxon>ecological metagenomes</taxon>
    </lineage>
</organism>
<dbReference type="GO" id="GO:0008460">
    <property type="term" value="F:dTDP-glucose 4,6-dehydratase activity"/>
    <property type="evidence" value="ECO:0007669"/>
    <property type="project" value="InterPro"/>
</dbReference>
<dbReference type="EMBL" id="CAEZZH010000009">
    <property type="protein sequence ID" value="CAB4757326.1"/>
    <property type="molecule type" value="Genomic_DNA"/>
</dbReference>
<proteinExistence type="predicted"/>
<dbReference type="AlphaFoldDB" id="A0A6J7QW58"/>
<dbReference type="EMBL" id="CAFBQY010000008">
    <property type="protein sequence ID" value="CAB5073473.1"/>
    <property type="molecule type" value="Genomic_DNA"/>
</dbReference>
<evidence type="ECO:0000313" key="6">
    <source>
        <dbReference type="EMBL" id="CAB4989061.1"/>
    </source>
</evidence>
<protein>
    <submittedName>
        <fullName evidence="7">Unannotated protein</fullName>
    </submittedName>
</protein>
<dbReference type="Gene3D" id="3.40.50.720">
    <property type="entry name" value="NAD(P)-binding Rossmann-like Domain"/>
    <property type="match status" value="1"/>
</dbReference>
<name>A0A6J7QW58_9ZZZZ</name>
<evidence type="ECO:0000259" key="4">
    <source>
        <dbReference type="Pfam" id="PF16363"/>
    </source>
</evidence>
<reference evidence="7" key="1">
    <citation type="submission" date="2020-05" db="EMBL/GenBank/DDBJ databases">
        <authorList>
            <person name="Chiriac C."/>
            <person name="Salcher M."/>
            <person name="Ghai R."/>
            <person name="Kavagutti S V."/>
        </authorList>
    </citation>
    <scope>NUCLEOTIDE SEQUENCE</scope>
</reference>
<dbReference type="InterPro" id="IPR016040">
    <property type="entry name" value="NAD(P)-bd_dom"/>
</dbReference>
<evidence type="ECO:0000313" key="8">
    <source>
        <dbReference type="EMBL" id="CAB5073473.1"/>
    </source>
</evidence>
<dbReference type="EMBL" id="CAFBPO010000008">
    <property type="protein sequence ID" value="CAB5021195.1"/>
    <property type="molecule type" value="Genomic_DNA"/>
</dbReference>
<dbReference type="EMBL" id="CAFBOO010000008">
    <property type="protein sequence ID" value="CAB4989061.1"/>
    <property type="molecule type" value="Genomic_DNA"/>
</dbReference>
<sequence length="319" mass="35395">MNICVTGGAGFIGSEIVRQLVASQHEVLVIDSLTYAGDLFNLTEVKGKIQFFQVDINDKQEIKEVFNSVKVDLIINCAAETHVDNSISDPGIFFQTNILGTYNLLEIARTQSIKFLQVSTDEVYGSKVEGEFSEDSILNPSSPYSASKASAEMLVNSYISTYNSNALIVRCSNNYGPHQFPEKLIPVFLSKLISGGKVPLYGNGANIREWIHVSDSAKGIIDVALQGKRGDIFNISSSDFRSNIEVTKLLLSILDKTEEQIEYVADRPGHDFRYAIDSSKIRRILSWQPLIGFDEGLRSTVEWYLANPNFLTKKGPAHV</sequence>
<keyword evidence="2" id="KW-0520">NAD</keyword>
<evidence type="ECO:0000313" key="5">
    <source>
        <dbReference type="EMBL" id="CAB4757326.1"/>
    </source>
</evidence>
<evidence type="ECO:0000256" key="2">
    <source>
        <dbReference type="ARBA" id="ARBA00023027"/>
    </source>
</evidence>
<gene>
    <name evidence="5" type="ORF">UFOPK2850_00862</name>
    <name evidence="6" type="ORF">UFOPK3982_01025</name>
    <name evidence="7" type="ORF">UFOPK4120_00862</name>
    <name evidence="8" type="ORF">UFOPK4404_00873</name>
</gene>
<dbReference type="Gene3D" id="3.90.25.10">
    <property type="entry name" value="UDP-galactose 4-epimerase, domain 1"/>
    <property type="match status" value="1"/>
</dbReference>
<dbReference type="InterPro" id="IPR036291">
    <property type="entry name" value="NAD(P)-bd_dom_sf"/>
</dbReference>
<dbReference type="NCBIfam" id="TIGR01181">
    <property type="entry name" value="dTDP_gluc_dehyt"/>
    <property type="match status" value="1"/>
</dbReference>
<evidence type="ECO:0000313" key="7">
    <source>
        <dbReference type="EMBL" id="CAB5021195.1"/>
    </source>
</evidence>
<accession>A0A6J7QW58</accession>
<feature type="domain" description="NAD(P)-binding" evidence="4">
    <location>
        <begin position="5"/>
        <end position="299"/>
    </location>
</feature>
<dbReference type="InterPro" id="IPR005888">
    <property type="entry name" value="dTDP_Gluc_deHydtase"/>
</dbReference>
<dbReference type="Pfam" id="PF16363">
    <property type="entry name" value="GDP_Man_Dehyd"/>
    <property type="match status" value="1"/>
</dbReference>
<dbReference type="SUPFAM" id="SSF51735">
    <property type="entry name" value="NAD(P)-binding Rossmann-fold domains"/>
    <property type="match status" value="1"/>
</dbReference>
<dbReference type="GO" id="GO:0009225">
    <property type="term" value="P:nucleotide-sugar metabolic process"/>
    <property type="evidence" value="ECO:0007669"/>
    <property type="project" value="InterPro"/>
</dbReference>